<evidence type="ECO:0000313" key="2">
    <source>
        <dbReference type="Proteomes" id="UP000530660"/>
    </source>
</evidence>
<protein>
    <submittedName>
        <fullName evidence="1">Uncharacterized protein</fullName>
    </submittedName>
</protein>
<gene>
    <name evidence="1" type="ORF">F1559_004736</name>
</gene>
<dbReference type="EMBL" id="VWRR01000001">
    <property type="protein sequence ID" value="KAF6005366.1"/>
    <property type="molecule type" value="Genomic_DNA"/>
</dbReference>
<keyword evidence="2" id="KW-1185">Reference proteome</keyword>
<dbReference type="OrthoDB" id="428159at2759"/>
<dbReference type="AlphaFoldDB" id="A0A7J7IQH4"/>
<proteinExistence type="predicted"/>
<sequence length="350" mass="38583">MAIMLAPLMNVQDASLWLRELVLDGVFETTSDWEHYVVRHYQQQLSRELWKVLSSAEWLGNPARYVRSLYQTSKRILRQMHARLRRHQVHSALATLLEMSLGYLAQLGFVSFDILYRISSSLQRTILGSLVSAAETDSAALEAAEIQSIAGAIDAETIRIRNGLGDRRAIAGTNNAAAAPDQAFCGRGHSSAVAWAPNTPQGTDLWRRAYFFLALPLLIPLQDPSHWRCDCSRYVWPSGAPAMALVFGRNAASSRASRCCCCTSTAAYPVIWADHRVRRRGSRAWCATLADARPSRASGARNGIISLLLSVCAERCPALHEQASLVLRCPGRGIYDGVTGDLVLESCKVK</sequence>
<organism evidence="1 2">
    <name type="scientific">Cyanidiococcus yangmingshanensis</name>
    <dbReference type="NCBI Taxonomy" id="2690220"/>
    <lineage>
        <taxon>Eukaryota</taxon>
        <taxon>Rhodophyta</taxon>
        <taxon>Bangiophyceae</taxon>
        <taxon>Cyanidiales</taxon>
        <taxon>Cyanidiaceae</taxon>
        <taxon>Cyanidiococcus</taxon>
    </lineage>
</organism>
<name>A0A7J7IQH4_9RHOD</name>
<evidence type="ECO:0000313" key="1">
    <source>
        <dbReference type="EMBL" id="KAF6005366.1"/>
    </source>
</evidence>
<dbReference type="Proteomes" id="UP000530660">
    <property type="component" value="Unassembled WGS sequence"/>
</dbReference>
<accession>A0A7J7IQH4</accession>
<comment type="caution">
    <text evidence="1">The sequence shown here is derived from an EMBL/GenBank/DDBJ whole genome shotgun (WGS) entry which is preliminary data.</text>
</comment>
<reference evidence="1 2" key="1">
    <citation type="journal article" date="2020" name="J. Phycol.">
        <title>Comparative genome analysis reveals Cyanidiococcus gen. nov., a new extremophilic red algal genus sister to Cyanidioschyzon (Cyanidioschyzonaceae, Rhodophyta).</title>
        <authorList>
            <person name="Liu S.-L."/>
            <person name="Chiang Y.-R."/>
            <person name="Yoon H.S."/>
            <person name="Fu H.-Y."/>
        </authorList>
    </citation>
    <scope>NUCLEOTIDE SEQUENCE [LARGE SCALE GENOMIC DNA]</scope>
    <source>
        <strain evidence="1 2">THAL066</strain>
    </source>
</reference>